<proteinExistence type="inferred from homology"/>
<keyword evidence="2" id="KW-0121">Carboxypeptidase</keyword>
<accession>A0ABX9KFX7</accession>
<dbReference type="InterPro" id="IPR040449">
    <property type="entry name" value="Peptidase_S66_N"/>
</dbReference>
<evidence type="ECO:0000256" key="2">
    <source>
        <dbReference type="ARBA" id="ARBA00022645"/>
    </source>
</evidence>
<dbReference type="SUPFAM" id="SSF141986">
    <property type="entry name" value="LD-carboxypeptidase A C-terminal domain-like"/>
    <property type="match status" value="1"/>
</dbReference>
<comment type="caution">
    <text evidence="8">The sequence shown here is derived from an EMBL/GenBank/DDBJ whole genome shotgun (WGS) entry which is preliminary data.</text>
</comment>
<evidence type="ECO:0000256" key="5">
    <source>
        <dbReference type="ARBA" id="ARBA00022825"/>
    </source>
</evidence>
<keyword evidence="4" id="KW-0378">Hydrolase</keyword>
<dbReference type="Gene3D" id="3.50.30.60">
    <property type="entry name" value="LD-carboxypeptidase A C-terminal domain-like"/>
    <property type="match status" value="1"/>
</dbReference>
<dbReference type="PANTHER" id="PTHR30237:SF2">
    <property type="entry name" value="MUREIN TETRAPEPTIDE CARBOXYPEPTIDASE"/>
    <property type="match status" value="1"/>
</dbReference>
<evidence type="ECO:0000259" key="7">
    <source>
        <dbReference type="Pfam" id="PF17676"/>
    </source>
</evidence>
<evidence type="ECO:0000256" key="1">
    <source>
        <dbReference type="ARBA" id="ARBA00010233"/>
    </source>
</evidence>
<dbReference type="Gene3D" id="3.40.50.10740">
    <property type="entry name" value="Class I glutamine amidotransferase-like"/>
    <property type="match status" value="1"/>
</dbReference>
<dbReference type="InterPro" id="IPR027478">
    <property type="entry name" value="LdcA_N"/>
</dbReference>
<sequence length="304" mass="33650">MLKGKKLKEGDTIGVVAPANSGSKEKVLRSKERLESLGYKVKLGKHIFDTWHSFAGTDKRRVSDINNFFKDPEVDAIMCLRGGYGSIRIVEDLDIEMIRKNPKVFIGYSDITTLHSALNQKAGLVTFHGPMAASNFFDIDKFTTDSFRKSVEGIQPGEIINPIELKSLAGGKAVGVVAGGNLTTLMADMGTTNELDFKGKILFVEEIREPTYKIDRALTQLLNSGKLYQLNGIILGDFNNCIPASEYDMNLMDLLEDRLENLGIPIIYNFQSGHCKPMVTLPLGIEIEIDCDELTIRSLEGAVR</sequence>
<dbReference type="PANTHER" id="PTHR30237">
    <property type="entry name" value="MURAMOYLTETRAPEPTIDE CARBOXYPEPTIDASE"/>
    <property type="match status" value="1"/>
</dbReference>
<evidence type="ECO:0000259" key="6">
    <source>
        <dbReference type="Pfam" id="PF02016"/>
    </source>
</evidence>
<evidence type="ECO:0000256" key="3">
    <source>
        <dbReference type="ARBA" id="ARBA00022670"/>
    </source>
</evidence>
<organism evidence="8 9">
    <name type="scientific">Psychrilyobacter piezotolerans</name>
    <dbReference type="NCBI Taxonomy" id="2293438"/>
    <lineage>
        <taxon>Bacteria</taxon>
        <taxon>Fusobacteriati</taxon>
        <taxon>Fusobacteriota</taxon>
        <taxon>Fusobacteriia</taxon>
        <taxon>Fusobacteriales</taxon>
        <taxon>Fusobacteriaceae</taxon>
        <taxon>Psychrilyobacter</taxon>
    </lineage>
</organism>
<feature type="domain" description="LD-carboxypeptidase C-terminal" evidence="7">
    <location>
        <begin position="175"/>
        <end position="289"/>
    </location>
</feature>
<dbReference type="InterPro" id="IPR040921">
    <property type="entry name" value="Peptidase_S66C"/>
</dbReference>
<dbReference type="InterPro" id="IPR003507">
    <property type="entry name" value="S66_fam"/>
</dbReference>
<dbReference type="EMBL" id="QUAJ01000016">
    <property type="protein sequence ID" value="REI40749.1"/>
    <property type="molecule type" value="Genomic_DNA"/>
</dbReference>
<dbReference type="InterPro" id="IPR029062">
    <property type="entry name" value="Class_I_gatase-like"/>
</dbReference>
<dbReference type="Pfam" id="PF17676">
    <property type="entry name" value="Peptidase_S66C"/>
    <property type="match status" value="1"/>
</dbReference>
<dbReference type="InterPro" id="IPR027461">
    <property type="entry name" value="Carboxypeptidase_A_C_sf"/>
</dbReference>
<feature type="domain" description="LD-carboxypeptidase N-terminal" evidence="6">
    <location>
        <begin position="13"/>
        <end position="129"/>
    </location>
</feature>
<keyword evidence="5" id="KW-0720">Serine protease</keyword>
<dbReference type="CDD" id="cd07025">
    <property type="entry name" value="Peptidase_S66"/>
    <property type="match status" value="1"/>
</dbReference>
<comment type="similarity">
    <text evidence="1">Belongs to the peptidase S66 family.</text>
</comment>
<protein>
    <submittedName>
        <fullName evidence="8">LD-carboxypeptidase</fullName>
    </submittedName>
</protein>
<keyword evidence="3" id="KW-0645">Protease</keyword>
<keyword evidence="9" id="KW-1185">Reference proteome</keyword>
<dbReference type="Pfam" id="PF02016">
    <property type="entry name" value="Peptidase_S66"/>
    <property type="match status" value="1"/>
</dbReference>
<gene>
    <name evidence="8" type="ORF">DYH56_09710</name>
</gene>
<dbReference type="Proteomes" id="UP000263486">
    <property type="component" value="Unassembled WGS sequence"/>
</dbReference>
<reference evidence="8 9" key="1">
    <citation type="submission" date="2018-08" db="EMBL/GenBank/DDBJ databases">
        <title>Draft genome sequence of Psychrilyobacter sp. strain SD5 isolated from Black Sea water.</title>
        <authorList>
            <person name="Yadav S."/>
            <person name="Villanueva L."/>
            <person name="Damste J.S.S."/>
        </authorList>
    </citation>
    <scope>NUCLEOTIDE SEQUENCE [LARGE SCALE GENOMIC DNA]</scope>
    <source>
        <strain evidence="8 9">SD5</strain>
    </source>
</reference>
<dbReference type="PIRSF" id="PIRSF028757">
    <property type="entry name" value="LD-carboxypeptidase"/>
    <property type="match status" value="1"/>
</dbReference>
<evidence type="ECO:0000313" key="8">
    <source>
        <dbReference type="EMBL" id="REI40749.1"/>
    </source>
</evidence>
<name>A0ABX9KFX7_9FUSO</name>
<dbReference type="RefSeq" id="WP_114642670.1">
    <property type="nucleotide sequence ID" value="NZ_JAACIO010000018.1"/>
</dbReference>
<dbReference type="SUPFAM" id="SSF52317">
    <property type="entry name" value="Class I glutamine amidotransferase-like"/>
    <property type="match status" value="1"/>
</dbReference>
<evidence type="ECO:0000256" key="4">
    <source>
        <dbReference type="ARBA" id="ARBA00022801"/>
    </source>
</evidence>
<evidence type="ECO:0000313" key="9">
    <source>
        <dbReference type="Proteomes" id="UP000263486"/>
    </source>
</evidence>